<dbReference type="Pfam" id="PF00528">
    <property type="entry name" value="BPD_transp_1"/>
    <property type="match status" value="1"/>
</dbReference>
<dbReference type="InterPro" id="IPR051393">
    <property type="entry name" value="ABC_transporter_permease"/>
</dbReference>
<evidence type="ECO:0000313" key="9">
    <source>
        <dbReference type="EMBL" id="OZU87202.1"/>
    </source>
</evidence>
<evidence type="ECO:0000256" key="5">
    <source>
        <dbReference type="ARBA" id="ARBA00022989"/>
    </source>
</evidence>
<evidence type="ECO:0000259" key="8">
    <source>
        <dbReference type="PROSITE" id="PS50928"/>
    </source>
</evidence>
<feature type="transmembrane region" description="Helical" evidence="7">
    <location>
        <begin position="70"/>
        <end position="91"/>
    </location>
</feature>
<sequence length="290" mass="32646">MRKKKITPYLFLLPSLIIIILFVYYPLIRNIEYSLFDWNIFSIAREFIGFQNYQHLFQDPVFFTALKNNILYAIFSVVFQVGGGLIVAAILEDKIFSRFSKIFRTVYFIPVLISTTIIGLLFTFIYEPQGMLNQLLTSIGLEEFAIGWLGNSTTAIYAVIGVSQWQNIGYIMMLFLVAIQRIPPTLYEAASLDGASKIQMFLRITVPAVKETMIVCLVITLSGAFLVFNEIFILTSGGPGNASAVLGMHLYNEAFIHGNMGYASTIANVIFVLTLFLALIQMKVFKTGKE</sequence>
<protein>
    <submittedName>
        <fullName evidence="9">ABC transporter permease</fullName>
    </submittedName>
</protein>
<keyword evidence="3" id="KW-1003">Cell membrane</keyword>
<dbReference type="InterPro" id="IPR035906">
    <property type="entry name" value="MetI-like_sf"/>
</dbReference>
<name>A0A265N588_9BACI</name>
<dbReference type="Proteomes" id="UP000216498">
    <property type="component" value="Unassembled WGS sequence"/>
</dbReference>
<evidence type="ECO:0000256" key="7">
    <source>
        <dbReference type="RuleBase" id="RU363032"/>
    </source>
</evidence>
<keyword evidence="10" id="KW-1185">Reference proteome</keyword>
<dbReference type="GO" id="GO:0005886">
    <property type="term" value="C:plasma membrane"/>
    <property type="evidence" value="ECO:0007669"/>
    <property type="project" value="UniProtKB-SubCell"/>
</dbReference>
<dbReference type="OrthoDB" id="9783714at2"/>
<dbReference type="SUPFAM" id="SSF161098">
    <property type="entry name" value="MetI-like"/>
    <property type="match status" value="1"/>
</dbReference>
<feature type="transmembrane region" description="Helical" evidence="7">
    <location>
        <begin position="155"/>
        <end position="179"/>
    </location>
</feature>
<dbReference type="CDD" id="cd06261">
    <property type="entry name" value="TM_PBP2"/>
    <property type="match status" value="1"/>
</dbReference>
<dbReference type="PANTHER" id="PTHR30193">
    <property type="entry name" value="ABC TRANSPORTER PERMEASE PROTEIN"/>
    <property type="match status" value="1"/>
</dbReference>
<evidence type="ECO:0000256" key="4">
    <source>
        <dbReference type="ARBA" id="ARBA00022692"/>
    </source>
</evidence>
<dbReference type="AlphaFoldDB" id="A0A265N588"/>
<accession>A0A265N588</accession>
<feature type="transmembrane region" description="Helical" evidence="7">
    <location>
        <begin position="213"/>
        <end position="234"/>
    </location>
</feature>
<dbReference type="Gene3D" id="1.10.3720.10">
    <property type="entry name" value="MetI-like"/>
    <property type="match status" value="1"/>
</dbReference>
<evidence type="ECO:0000313" key="10">
    <source>
        <dbReference type="Proteomes" id="UP000216498"/>
    </source>
</evidence>
<evidence type="ECO:0000256" key="2">
    <source>
        <dbReference type="ARBA" id="ARBA00022448"/>
    </source>
</evidence>
<feature type="transmembrane region" description="Helical" evidence="7">
    <location>
        <begin position="9"/>
        <end position="28"/>
    </location>
</feature>
<feature type="transmembrane region" description="Helical" evidence="7">
    <location>
        <begin position="103"/>
        <end position="126"/>
    </location>
</feature>
<evidence type="ECO:0000256" key="3">
    <source>
        <dbReference type="ARBA" id="ARBA00022475"/>
    </source>
</evidence>
<dbReference type="EMBL" id="NPMS01000013">
    <property type="protein sequence ID" value="OZU87202.1"/>
    <property type="molecule type" value="Genomic_DNA"/>
</dbReference>
<keyword evidence="2 7" id="KW-0813">Transport</keyword>
<evidence type="ECO:0000256" key="1">
    <source>
        <dbReference type="ARBA" id="ARBA00004651"/>
    </source>
</evidence>
<feature type="transmembrane region" description="Helical" evidence="7">
    <location>
        <begin position="254"/>
        <end position="280"/>
    </location>
</feature>
<dbReference type="InterPro" id="IPR000515">
    <property type="entry name" value="MetI-like"/>
</dbReference>
<dbReference type="GO" id="GO:0055085">
    <property type="term" value="P:transmembrane transport"/>
    <property type="evidence" value="ECO:0007669"/>
    <property type="project" value="InterPro"/>
</dbReference>
<dbReference type="RefSeq" id="WP_094887286.1">
    <property type="nucleotide sequence ID" value="NZ_NPMS01000013.1"/>
</dbReference>
<keyword evidence="4 7" id="KW-0812">Transmembrane</keyword>
<comment type="similarity">
    <text evidence="7">Belongs to the binding-protein-dependent transport system permease family.</text>
</comment>
<comment type="subcellular location">
    <subcellularLocation>
        <location evidence="1 7">Cell membrane</location>
        <topology evidence="1 7">Multi-pass membrane protein</topology>
    </subcellularLocation>
</comment>
<proteinExistence type="inferred from homology"/>
<evidence type="ECO:0000256" key="6">
    <source>
        <dbReference type="ARBA" id="ARBA00023136"/>
    </source>
</evidence>
<keyword evidence="5 7" id="KW-1133">Transmembrane helix</keyword>
<organism evidence="9 10">
    <name type="scientific">Virgibacillus indicus</name>
    <dbReference type="NCBI Taxonomy" id="2024554"/>
    <lineage>
        <taxon>Bacteria</taxon>
        <taxon>Bacillati</taxon>
        <taxon>Bacillota</taxon>
        <taxon>Bacilli</taxon>
        <taxon>Bacillales</taxon>
        <taxon>Bacillaceae</taxon>
        <taxon>Virgibacillus</taxon>
    </lineage>
</organism>
<dbReference type="PANTHER" id="PTHR30193:SF37">
    <property type="entry name" value="INNER MEMBRANE ABC TRANSPORTER PERMEASE PROTEIN YCJO"/>
    <property type="match status" value="1"/>
</dbReference>
<comment type="caution">
    <text evidence="9">The sequence shown here is derived from an EMBL/GenBank/DDBJ whole genome shotgun (WGS) entry which is preliminary data.</text>
</comment>
<gene>
    <name evidence="9" type="ORF">CIL03_18085</name>
</gene>
<keyword evidence="6 7" id="KW-0472">Membrane</keyword>
<reference evidence="9 10" key="1">
    <citation type="submission" date="2017-08" db="EMBL/GenBank/DDBJ databases">
        <title>Virgibacillus indicus sp. nov. and Virgibacillus profoundi sp. nov, two moderately halophilic bacteria isolated from marine sediment by using the Microfluidic Streak Plate.</title>
        <authorList>
            <person name="Xu B."/>
            <person name="Hu B."/>
            <person name="Wang J."/>
            <person name="Zhu Y."/>
            <person name="Huang L."/>
            <person name="Du W."/>
            <person name="Huang Y."/>
        </authorList>
    </citation>
    <scope>NUCLEOTIDE SEQUENCE [LARGE SCALE GENOMIC DNA]</scope>
    <source>
        <strain evidence="9 10">IO3-P2-C2</strain>
    </source>
</reference>
<feature type="domain" description="ABC transmembrane type-1" evidence="8">
    <location>
        <begin position="66"/>
        <end position="281"/>
    </location>
</feature>
<dbReference type="PROSITE" id="PS50928">
    <property type="entry name" value="ABC_TM1"/>
    <property type="match status" value="1"/>
</dbReference>